<proteinExistence type="predicted"/>
<dbReference type="HOGENOM" id="CLU_2795458_0_0_1"/>
<reference evidence="2" key="2">
    <citation type="submission" date="2015-01" db="EMBL/GenBank/DDBJ databases">
        <title>Evolutionary Origins and Diversification of the Mycorrhizal Mutualists.</title>
        <authorList>
            <consortium name="DOE Joint Genome Institute"/>
            <consortium name="Mycorrhizal Genomics Consortium"/>
            <person name="Kohler A."/>
            <person name="Kuo A."/>
            <person name="Nagy L.G."/>
            <person name="Floudas D."/>
            <person name="Copeland A."/>
            <person name="Barry K.W."/>
            <person name="Cichocki N."/>
            <person name="Veneault-Fourrey C."/>
            <person name="LaButti K."/>
            <person name="Lindquist E.A."/>
            <person name="Lipzen A."/>
            <person name="Lundell T."/>
            <person name="Morin E."/>
            <person name="Murat C."/>
            <person name="Riley R."/>
            <person name="Ohm R."/>
            <person name="Sun H."/>
            <person name="Tunlid A."/>
            <person name="Henrissat B."/>
            <person name="Grigoriev I.V."/>
            <person name="Hibbett D.S."/>
            <person name="Martin F."/>
        </authorList>
    </citation>
    <scope>NUCLEOTIDE SEQUENCE [LARGE SCALE GENOMIC DNA]</scope>
    <source>
        <strain evidence="2">Foug A</strain>
    </source>
</reference>
<dbReference type="AlphaFoldDB" id="A0A0C3AD89"/>
<gene>
    <name evidence="1" type="ORF">SCLCIDRAFT_1214700</name>
</gene>
<organism evidence="1 2">
    <name type="scientific">Scleroderma citrinum Foug A</name>
    <dbReference type="NCBI Taxonomy" id="1036808"/>
    <lineage>
        <taxon>Eukaryota</taxon>
        <taxon>Fungi</taxon>
        <taxon>Dikarya</taxon>
        <taxon>Basidiomycota</taxon>
        <taxon>Agaricomycotina</taxon>
        <taxon>Agaricomycetes</taxon>
        <taxon>Agaricomycetidae</taxon>
        <taxon>Boletales</taxon>
        <taxon>Sclerodermatineae</taxon>
        <taxon>Sclerodermataceae</taxon>
        <taxon>Scleroderma</taxon>
    </lineage>
</organism>
<dbReference type="Proteomes" id="UP000053989">
    <property type="component" value="Unassembled WGS sequence"/>
</dbReference>
<keyword evidence="2" id="KW-1185">Reference proteome</keyword>
<dbReference type="InParanoid" id="A0A0C3AD89"/>
<sequence>MAGEGLLAARFHMQFMRNYVNCSALKRRSLIPVSANRLIFEMQMSPFILAASIWRVTATGYSLDYILA</sequence>
<evidence type="ECO:0000313" key="1">
    <source>
        <dbReference type="EMBL" id="KIM62902.1"/>
    </source>
</evidence>
<name>A0A0C3AD89_9AGAM</name>
<evidence type="ECO:0000313" key="2">
    <source>
        <dbReference type="Proteomes" id="UP000053989"/>
    </source>
</evidence>
<protein>
    <submittedName>
        <fullName evidence="1">Uncharacterized protein</fullName>
    </submittedName>
</protein>
<accession>A0A0C3AD89</accession>
<dbReference type="EMBL" id="KN822039">
    <property type="protein sequence ID" value="KIM62902.1"/>
    <property type="molecule type" value="Genomic_DNA"/>
</dbReference>
<reference evidence="1 2" key="1">
    <citation type="submission" date="2014-04" db="EMBL/GenBank/DDBJ databases">
        <authorList>
            <consortium name="DOE Joint Genome Institute"/>
            <person name="Kuo A."/>
            <person name="Kohler A."/>
            <person name="Nagy L.G."/>
            <person name="Floudas D."/>
            <person name="Copeland A."/>
            <person name="Barry K.W."/>
            <person name="Cichocki N."/>
            <person name="Veneault-Fourrey C."/>
            <person name="LaButti K."/>
            <person name="Lindquist E.A."/>
            <person name="Lipzen A."/>
            <person name="Lundell T."/>
            <person name="Morin E."/>
            <person name="Murat C."/>
            <person name="Sun H."/>
            <person name="Tunlid A."/>
            <person name="Henrissat B."/>
            <person name="Grigoriev I.V."/>
            <person name="Hibbett D.S."/>
            <person name="Martin F."/>
            <person name="Nordberg H.P."/>
            <person name="Cantor M.N."/>
            <person name="Hua S.X."/>
        </authorList>
    </citation>
    <scope>NUCLEOTIDE SEQUENCE [LARGE SCALE GENOMIC DNA]</scope>
    <source>
        <strain evidence="1 2">Foug A</strain>
    </source>
</reference>